<dbReference type="EMBL" id="FNCH01000006">
    <property type="protein sequence ID" value="SDG44197.1"/>
    <property type="molecule type" value="Genomic_DNA"/>
</dbReference>
<keyword evidence="3" id="KW-1185">Reference proteome</keyword>
<gene>
    <name evidence="2" type="ORF">SAMN05421827_106235</name>
</gene>
<dbReference type="Pfam" id="PF11138">
    <property type="entry name" value="DUF2911"/>
    <property type="match status" value="1"/>
</dbReference>
<organism evidence="2 3">
    <name type="scientific">Pedobacter terrae</name>
    <dbReference type="NCBI Taxonomy" id="405671"/>
    <lineage>
        <taxon>Bacteria</taxon>
        <taxon>Pseudomonadati</taxon>
        <taxon>Bacteroidota</taxon>
        <taxon>Sphingobacteriia</taxon>
        <taxon>Sphingobacteriales</taxon>
        <taxon>Sphingobacteriaceae</taxon>
        <taxon>Pedobacter</taxon>
    </lineage>
</organism>
<proteinExistence type="predicted"/>
<dbReference type="RefSeq" id="WP_090499398.1">
    <property type="nucleotide sequence ID" value="NZ_FNCH01000006.1"/>
</dbReference>
<name>A0A1G7U9R8_9SPHI</name>
<evidence type="ECO:0000313" key="2">
    <source>
        <dbReference type="EMBL" id="SDG44197.1"/>
    </source>
</evidence>
<protein>
    <recommendedName>
        <fullName evidence="4">DUF2911 family protein</fullName>
    </recommendedName>
</protein>
<keyword evidence="1" id="KW-0732">Signal</keyword>
<evidence type="ECO:0008006" key="4">
    <source>
        <dbReference type="Google" id="ProtNLM"/>
    </source>
</evidence>
<evidence type="ECO:0000313" key="3">
    <source>
        <dbReference type="Proteomes" id="UP000199643"/>
    </source>
</evidence>
<dbReference type="InterPro" id="IPR021314">
    <property type="entry name" value="DUF2911"/>
</dbReference>
<evidence type="ECO:0000256" key="1">
    <source>
        <dbReference type="SAM" id="SignalP"/>
    </source>
</evidence>
<dbReference type="Proteomes" id="UP000199643">
    <property type="component" value="Unassembled WGS sequence"/>
</dbReference>
<sequence>MKTLIKSITLLFTAITVSVSAMAQDAQPKPSPAATATGKVKGATITINYSSPAVKGRKIWGGLEAFDKVWRAGANEATTFETDKDIMVEGKPLAAGKYSFFLIPKESGTWTAIFNKEPKQWGAYKYEEAKDALRVDVKTKALKATQERLVYKITKSGFALEWDKISVPVNIK</sequence>
<dbReference type="AlphaFoldDB" id="A0A1G7U9R8"/>
<feature type="chain" id="PRO_5011489430" description="DUF2911 family protein" evidence="1">
    <location>
        <begin position="24"/>
        <end position="172"/>
    </location>
</feature>
<feature type="signal peptide" evidence="1">
    <location>
        <begin position="1"/>
        <end position="23"/>
    </location>
</feature>
<dbReference type="OrthoDB" id="195456at2"/>
<accession>A0A1G7U9R8</accession>
<reference evidence="3" key="1">
    <citation type="submission" date="2016-10" db="EMBL/GenBank/DDBJ databases">
        <authorList>
            <person name="Varghese N."/>
            <person name="Submissions S."/>
        </authorList>
    </citation>
    <scope>NUCLEOTIDE SEQUENCE [LARGE SCALE GENOMIC DNA]</scope>
    <source>
        <strain evidence="3">DSM 17933</strain>
    </source>
</reference>
<dbReference type="STRING" id="405671.SAMN05421827_106235"/>